<dbReference type="RefSeq" id="XP_025355786.1">
    <property type="nucleotide sequence ID" value="XM_025498753.1"/>
</dbReference>
<dbReference type="OrthoDB" id="2505950at2759"/>
<organism evidence="7 8">
    <name type="scientific">Meira miltonrushii</name>
    <dbReference type="NCBI Taxonomy" id="1280837"/>
    <lineage>
        <taxon>Eukaryota</taxon>
        <taxon>Fungi</taxon>
        <taxon>Dikarya</taxon>
        <taxon>Basidiomycota</taxon>
        <taxon>Ustilaginomycotina</taxon>
        <taxon>Exobasidiomycetes</taxon>
        <taxon>Exobasidiales</taxon>
        <taxon>Brachybasidiaceae</taxon>
        <taxon>Meira</taxon>
    </lineage>
</organism>
<evidence type="ECO:0000256" key="6">
    <source>
        <dbReference type="SAM" id="Phobius"/>
    </source>
</evidence>
<evidence type="ECO:0000256" key="2">
    <source>
        <dbReference type="ARBA" id="ARBA00022692"/>
    </source>
</evidence>
<name>A0A316VDT5_9BASI</name>
<dbReference type="EMBL" id="KZ819603">
    <property type="protein sequence ID" value="PWN35484.1"/>
    <property type="molecule type" value="Genomic_DNA"/>
</dbReference>
<dbReference type="Pfam" id="PF05961">
    <property type="entry name" value="Chordopox_A13L"/>
    <property type="match status" value="1"/>
</dbReference>
<dbReference type="InParanoid" id="A0A316VDT5"/>
<reference evidence="7 8" key="1">
    <citation type="journal article" date="2018" name="Mol. Biol. Evol.">
        <title>Broad Genomic Sampling Reveals a Smut Pathogenic Ancestry of the Fungal Clade Ustilaginomycotina.</title>
        <authorList>
            <person name="Kijpornyongpan T."/>
            <person name="Mondo S.J."/>
            <person name="Barry K."/>
            <person name="Sandor L."/>
            <person name="Lee J."/>
            <person name="Lipzen A."/>
            <person name="Pangilinan J."/>
            <person name="LaButti K."/>
            <person name="Hainaut M."/>
            <person name="Henrissat B."/>
            <person name="Grigoriev I.V."/>
            <person name="Spatafora J.W."/>
            <person name="Aime M.C."/>
        </authorList>
    </citation>
    <scope>NUCLEOTIDE SEQUENCE [LARGE SCALE GENOMIC DNA]</scope>
    <source>
        <strain evidence="7 8">MCA 3882</strain>
    </source>
</reference>
<dbReference type="GeneID" id="37020534"/>
<evidence type="ECO:0000256" key="5">
    <source>
        <dbReference type="ARBA" id="ARBA00023136"/>
    </source>
</evidence>
<keyword evidence="3" id="KW-0426">Late protein</keyword>
<dbReference type="Proteomes" id="UP000245771">
    <property type="component" value="Unassembled WGS sequence"/>
</dbReference>
<keyword evidence="5 6" id="KW-0472">Membrane</keyword>
<accession>A0A316VDT5</accession>
<comment type="subcellular location">
    <subcellularLocation>
        <location evidence="1">Virion membrane</location>
        <topology evidence="1">Single-pass membrane protein</topology>
    </subcellularLocation>
</comment>
<feature type="transmembrane region" description="Helical" evidence="6">
    <location>
        <begin position="6"/>
        <end position="24"/>
    </location>
</feature>
<evidence type="ECO:0000313" key="7">
    <source>
        <dbReference type="EMBL" id="PWN35484.1"/>
    </source>
</evidence>
<evidence type="ECO:0000256" key="1">
    <source>
        <dbReference type="ARBA" id="ARBA00004381"/>
    </source>
</evidence>
<keyword evidence="4 6" id="KW-1133">Transmembrane helix</keyword>
<proteinExistence type="predicted"/>
<dbReference type="AlphaFoldDB" id="A0A316VDT5"/>
<evidence type="ECO:0000256" key="4">
    <source>
        <dbReference type="ARBA" id="ARBA00022989"/>
    </source>
</evidence>
<evidence type="ECO:0000256" key="3">
    <source>
        <dbReference type="ARBA" id="ARBA00022921"/>
    </source>
</evidence>
<dbReference type="InterPro" id="IPR009236">
    <property type="entry name" value="Chordopox_A13L"/>
</dbReference>
<keyword evidence="8" id="KW-1185">Reference proteome</keyword>
<protein>
    <submittedName>
        <fullName evidence="7">Uncharacterized protein</fullName>
    </submittedName>
</protein>
<gene>
    <name evidence="7" type="ORF">FA14DRAFT_160611</name>
</gene>
<evidence type="ECO:0000313" key="8">
    <source>
        <dbReference type="Proteomes" id="UP000245771"/>
    </source>
</evidence>
<sequence length="104" mass="11575">MATIGDYIFLIICLAIVGGIVYAVKGSSMNESIQKQRQSMKDKGFHISSDGLHVKTNRVKLTREEEVNKAQASWAKSGDVMKKHKDAFKFNAGTGYQEPDPKKK</sequence>
<keyword evidence="2 6" id="KW-0812">Transmembrane</keyword>